<dbReference type="Gene3D" id="3.30.2310.20">
    <property type="entry name" value="RelE-like"/>
    <property type="match status" value="1"/>
</dbReference>
<accession>A0A7D5TDP1</accession>
<keyword evidence="3" id="KW-1185">Reference proteome</keyword>
<dbReference type="AlphaFoldDB" id="A0A7D5TDP1"/>
<dbReference type="RefSeq" id="WP_179918285.1">
    <property type="nucleotide sequence ID" value="NZ_CP058909.1"/>
</dbReference>
<dbReference type="KEGG" id="hpel:HZS54_17070"/>
<protein>
    <submittedName>
        <fullName evidence="2">Type II toxin-antitoxin system RelE/ParE family toxin</fullName>
    </submittedName>
</protein>
<dbReference type="EMBL" id="CP058909">
    <property type="protein sequence ID" value="QLH83235.1"/>
    <property type="molecule type" value="Genomic_DNA"/>
</dbReference>
<dbReference type="OrthoDB" id="97626at2157"/>
<reference evidence="2 3" key="1">
    <citation type="submission" date="2020-07" db="EMBL/GenBank/DDBJ databases">
        <title>Halosimplex litoreum sp. nov. and Halosimplex rubrum sp. nov., isolated from different salt environments.</title>
        <authorList>
            <person name="Cui H."/>
        </authorList>
    </citation>
    <scope>NUCLEOTIDE SEQUENCE [LARGE SCALE GENOMIC DNA]</scope>
    <source>
        <strain evidence="2 3">R2</strain>
    </source>
</reference>
<evidence type="ECO:0000256" key="1">
    <source>
        <dbReference type="ARBA" id="ARBA00022649"/>
    </source>
</evidence>
<dbReference type="GeneID" id="56084337"/>
<dbReference type="Proteomes" id="UP000509346">
    <property type="component" value="Chromosome"/>
</dbReference>
<dbReference type="Pfam" id="PF05016">
    <property type="entry name" value="ParE_toxin"/>
    <property type="match status" value="1"/>
</dbReference>
<organism evidence="2 3">
    <name type="scientific">Halosimplex pelagicum</name>
    <dbReference type="NCBI Taxonomy" id="869886"/>
    <lineage>
        <taxon>Archaea</taxon>
        <taxon>Methanobacteriati</taxon>
        <taxon>Methanobacteriota</taxon>
        <taxon>Stenosarchaea group</taxon>
        <taxon>Halobacteria</taxon>
        <taxon>Halobacteriales</taxon>
        <taxon>Haloarculaceae</taxon>
        <taxon>Halosimplex</taxon>
    </lineage>
</organism>
<evidence type="ECO:0000313" key="3">
    <source>
        <dbReference type="Proteomes" id="UP000509346"/>
    </source>
</evidence>
<dbReference type="InterPro" id="IPR035093">
    <property type="entry name" value="RelE/ParE_toxin_dom_sf"/>
</dbReference>
<gene>
    <name evidence="2" type="ORF">HZS54_17070</name>
</gene>
<proteinExistence type="predicted"/>
<name>A0A7D5TDP1_9EURY</name>
<evidence type="ECO:0000313" key="2">
    <source>
        <dbReference type="EMBL" id="QLH83235.1"/>
    </source>
</evidence>
<sequence>MAEVLLSPQAREWLTDQTDDVSERVKAKLRDAGEAPGRFLKPLSGRDDYRLRIGDYRAVVDWRRDDGELRVQRIGHRDGFYE</sequence>
<dbReference type="SUPFAM" id="SSF143011">
    <property type="entry name" value="RelE-like"/>
    <property type="match status" value="1"/>
</dbReference>
<dbReference type="InterPro" id="IPR007712">
    <property type="entry name" value="RelE/ParE_toxin"/>
</dbReference>
<keyword evidence="1" id="KW-1277">Toxin-antitoxin system</keyword>